<gene>
    <name evidence="2" type="ORF">H5410_005176</name>
</gene>
<dbReference type="Proteomes" id="UP000824120">
    <property type="component" value="Chromosome 2"/>
</dbReference>
<organism evidence="2 3">
    <name type="scientific">Solanum commersonii</name>
    <name type="common">Commerson's wild potato</name>
    <name type="synonym">Commerson's nightshade</name>
    <dbReference type="NCBI Taxonomy" id="4109"/>
    <lineage>
        <taxon>Eukaryota</taxon>
        <taxon>Viridiplantae</taxon>
        <taxon>Streptophyta</taxon>
        <taxon>Embryophyta</taxon>
        <taxon>Tracheophyta</taxon>
        <taxon>Spermatophyta</taxon>
        <taxon>Magnoliopsida</taxon>
        <taxon>eudicotyledons</taxon>
        <taxon>Gunneridae</taxon>
        <taxon>Pentapetalae</taxon>
        <taxon>asterids</taxon>
        <taxon>lamiids</taxon>
        <taxon>Solanales</taxon>
        <taxon>Solanaceae</taxon>
        <taxon>Solanoideae</taxon>
        <taxon>Solaneae</taxon>
        <taxon>Solanum</taxon>
    </lineage>
</organism>
<accession>A0A9J6A5P8</accession>
<keyword evidence="3" id="KW-1185">Reference proteome</keyword>
<evidence type="ECO:0000313" key="2">
    <source>
        <dbReference type="EMBL" id="KAG5619958.1"/>
    </source>
</evidence>
<dbReference type="EMBL" id="JACXVP010000002">
    <property type="protein sequence ID" value="KAG5619958.1"/>
    <property type="molecule type" value="Genomic_DNA"/>
</dbReference>
<proteinExistence type="predicted"/>
<evidence type="ECO:0000313" key="3">
    <source>
        <dbReference type="Proteomes" id="UP000824120"/>
    </source>
</evidence>
<reference evidence="2 3" key="1">
    <citation type="submission" date="2020-09" db="EMBL/GenBank/DDBJ databases">
        <title>De no assembly of potato wild relative species, Solanum commersonii.</title>
        <authorList>
            <person name="Cho K."/>
        </authorList>
    </citation>
    <scope>NUCLEOTIDE SEQUENCE [LARGE SCALE GENOMIC DNA]</scope>
    <source>
        <strain evidence="2">LZ3.2</strain>
        <tissue evidence="2">Leaf</tissue>
    </source>
</reference>
<sequence length="67" mass="7528">MTKEGDINGTSNTNVRQDDGKKHQKGRKQTANIPFTFSLEASDDESGEQHIDVTPEIEWNARVDIAR</sequence>
<feature type="region of interest" description="Disordered" evidence="1">
    <location>
        <begin position="1"/>
        <end position="53"/>
    </location>
</feature>
<protein>
    <submittedName>
        <fullName evidence="2">Uncharacterized protein</fullName>
    </submittedName>
</protein>
<name>A0A9J6A5P8_SOLCO</name>
<comment type="caution">
    <text evidence="2">The sequence shown here is derived from an EMBL/GenBank/DDBJ whole genome shotgun (WGS) entry which is preliminary data.</text>
</comment>
<evidence type="ECO:0000256" key="1">
    <source>
        <dbReference type="SAM" id="MobiDB-lite"/>
    </source>
</evidence>
<dbReference type="AlphaFoldDB" id="A0A9J6A5P8"/>